<comment type="caution">
    <text evidence="2">The sequence shown here is derived from an EMBL/GenBank/DDBJ whole genome shotgun (WGS) entry which is preliminary data.</text>
</comment>
<dbReference type="EMBL" id="CAJVCE010000001">
    <property type="protein sequence ID" value="CAG7618466.1"/>
    <property type="molecule type" value="Genomic_DNA"/>
</dbReference>
<evidence type="ECO:0000313" key="2">
    <source>
        <dbReference type="EMBL" id="CAG7618466.1"/>
    </source>
</evidence>
<protein>
    <submittedName>
        <fullName evidence="2">Uncharacterized protein</fullName>
    </submittedName>
</protein>
<proteinExistence type="predicted"/>
<keyword evidence="1" id="KW-0732">Signal</keyword>
<feature type="signal peptide" evidence="1">
    <location>
        <begin position="1"/>
        <end position="25"/>
    </location>
</feature>
<gene>
    <name evidence="2" type="ORF">PAECIP111802_00520</name>
</gene>
<dbReference type="Proteomes" id="UP000730618">
    <property type="component" value="Unassembled WGS sequence"/>
</dbReference>
<dbReference type="RefSeq" id="WP_218096878.1">
    <property type="nucleotide sequence ID" value="NZ_CAJVCE010000001.1"/>
</dbReference>
<evidence type="ECO:0000256" key="1">
    <source>
        <dbReference type="SAM" id="SignalP"/>
    </source>
</evidence>
<name>A0ABM8VB51_9BACL</name>
<reference evidence="2 3" key="1">
    <citation type="submission" date="2021-06" db="EMBL/GenBank/DDBJ databases">
        <authorList>
            <person name="Criscuolo A."/>
        </authorList>
    </citation>
    <scope>NUCLEOTIDE SEQUENCE [LARGE SCALE GENOMIC DNA]</scope>
    <source>
        <strain evidence="3">CIP 111802</strain>
    </source>
</reference>
<organism evidence="2 3">
    <name type="scientific">Paenibacillus allorhizosphaerae</name>
    <dbReference type="NCBI Taxonomy" id="2849866"/>
    <lineage>
        <taxon>Bacteria</taxon>
        <taxon>Bacillati</taxon>
        <taxon>Bacillota</taxon>
        <taxon>Bacilli</taxon>
        <taxon>Bacillales</taxon>
        <taxon>Paenibacillaceae</taxon>
        <taxon>Paenibacillus</taxon>
    </lineage>
</organism>
<accession>A0ABM8VB51</accession>
<sequence length="209" mass="23673">MKKLAFTTAALMAVISVSSVVPANAAAKEVTVRLPAPPIVYKDIVYVPMTWNNGVRLNLSVEWNEEEGLSISRGLKGAYVPTYEPPAPESNDMNRNYKATVADYPIMVNGHTIVNANEPYPILSFRDITYFPLTWRFAHDEFDWTTDWNPEDGFGLIAGGHGNLMSRISLDDDNALYIGTNIYGTLRINKSLQGRWNRSREIMKRWRMQ</sequence>
<feature type="chain" id="PRO_5045665248" evidence="1">
    <location>
        <begin position="26"/>
        <end position="209"/>
    </location>
</feature>
<keyword evidence="3" id="KW-1185">Reference proteome</keyword>
<evidence type="ECO:0000313" key="3">
    <source>
        <dbReference type="Proteomes" id="UP000730618"/>
    </source>
</evidence>